<dbReference type="EMBL" id="MKIQ01000027">
    <property type="protein sequence ID" value="OFI46660.1"/>
    <property type="molecule type" value="Genomic_DNA"/>
</dbReference>
<dbReference type="InterPro" id="IPR051673">
    <property type="entry name" value="SSDNA_exonuclease_RecJ"/>
</dbReference>
<dbReference type="RefSeq" id="WP_070787793.1">
    <property type="nucleotide sequence ID" value="NZ_MKIQ01000027.1"/>
</dbReference>
<dbReference type="GO" id="GO:0006281">
    <property type="term" value="P:DNA repair"/>
    <property type="evidence" value="ECO:0007669"/>
    <property type="project" value="InterPro"/>
</dbReference>
<evidence type="ECO:0000313" key="11">
    <source>
        <dbReference type="Proteomes" id="UP000177273"/>
    </source>
</evidence>
<dbReference type="Pfam" id="PF10141">
    <property type="entry name" value="ssDNA-exonuc_C"/>
    <property type="match status" value="1"/>
</dbReference>
<sequence>MIQASNEWIINEKSYGPEFEKIIKDNKLDDLTGSILWNRGFHNQEEVEEFLNPNLEDLHDPFLLHDMERAVNRILYAIQQGENILIYGDYDADGMTSSSVLKTALDELGAEASVYLPNRFTDGYGPNKDVYQYYIDNENINLIITVDNGVAGKDAIEYAQSRGVDVIVTDHHSMPDILPDAYAIVHPEHPDANYPFKHLAGVGVAFKLACALLEYVPTEMLDLVAIGTIADMVSLTGENRILVKYGLQILANTERVGLLELMKLATVDFQDINEETVGFQIAPRLNALGRLDDPNPAVELLIGWDDELAQEIASMIDEKNNERKAIVEKITEEAQAMLDDSPVQILYKEDWHPGVLGIVAGRLLEKTNKPVIMLNNDNGVLKGSARSIEAYNIFDALNPHRDLFVAFGGHAQAAGMTFKLENLPAIKEVMVNFITENDIDMTKKGQLILDGRLDLSEIDLDLVKNLDRLAPFGMDNPRPRFLVENYQVTNVRTLGQNNAHLKLRIEQGDKKVDALYFGHGAEAIEFQQVESQLAVNLSINRWNGATNVQLMVCDARAEGVQLIDIRSKKAEIPSNAYIFEENIDNNDIIGSVLYLKEIPNSLDNLKNLIQTHNFSAIYFENQMKVEYYLTGPGSREQYARLYKTIYQYPEFDVRYKLPSLAQYLRIPNELLVKMVQVFAELEFVNIEDGVMTVNKEAPKREISESKIYQDLKEKIEIQEFFALAPVKEIYNRLKEEKNES</sequence>
<reference evidence="11" key="1">
    <citation type="submission" date="2016-09" db="EMBL/GenBank/DDBJ databases">
        <title>Draft genome sequence of a novel species of the family Streptococcaceae isolated from flowers.</title>
        <authorList>
            <person name="Chuah L.-O."/>
            <person name="Yap K.-P."/>
            <person name="Thong K.L."/>
            <person name="Liong M.T."/>
            <person name="Ahmad R."/>
            <person name="Rusul G."/>
        </authorList>
    </citation>
    <scope>NUCLEOTIDE SEQUENCE [LARGE SCALE GENOMIC DNA]</scope>
    <source>
        <strain evidence="11">HibF3</strain>
    </source>
</reference>
<dbReference type="Pfam" id="PF02272">
    <property type="entry name" value="DHHA1"/>
    <property type="match status" value="1"/>
</dbReference>
<dbReference type="GO" id="GO:0006310">
    <property type="term" value="P:DNA recombination"/>
    <property type="evidence" value="ECO:0007669"/>
    <property type="project" value="InterPro"/>
</dbReference>
<keyword evidence="4" id="KW-0378">Hydrolase</keyword>
<dbReference type="Gene3D" id="3.10.310.30">
    <property type="match status" value="1"/>
</dbReference>
<dbReference type="GO" id="GO:0003676">
    <property type="term" value="F:nucleic acid binding"/>
    <property type="evidence" value="ECO:0007669"/>
    <property type="project" value="InterPro"/>
</dbReference>
<gene>
    <name evidence="10" type="ORF">BG262_02335</name>
</gene>
<dbReference type="OrthoDB" id="9809852at2"/>
<feature type="domain" description="Single-stranded-DNA-specific exonuclease RecJ C-terminal" evidence="8">
    <location>
        <begin position="583"/>
        <end position="729"/>
    </location>
</feature>
<evidence type="ECO:0000313" key="10">
    <source>
        <dbReference type="EMBL" id="OFI46660.1"/>
    </source>
</evidence>
<dbReference type="SUPFAM" id="SSF64182">
    <property type="entry name" value="DHH phosphoesterases"/>
    <property type="match status" value="1"/>
</dbReference>
<dbReference type="GO" id="GO:0008409">
    <property type="term" value="F:5'-3' exonuclease activity"/>
    <property type="evidence" value="ECO:0007669"/>
    <property type="project" value="InterPro"/>
</dbReference>
<name>A0A9Q5JGI1_9LACT</name>
<comment type="similarity">
    <text evidence="1">Belongs to the RecJ family.</text>
</comment>
<feature type="domain" description="RecJ OB" evidence="9">
    <location>
        <begin position="449"/>
        <end position="554"/>
    </location>
</feature>
<evidence type="ECO:0000256" key="4">
    <source>
        <dbReference type="ARBA" id="ARBA00022801"/>
    </source>
</evidence>
<dbReference type="InterPro" id="IPR001667">
    <property type="entry name" value="DDH_dom"/>
</dbReference>
<evidence type="ECO:0000259" key="9">
    <source>
        <dbReference type="Pfam" id="PF17768"/>
    </source>
</evidence>
<dbReference type="InterPro" id="IPR041122">
    <property type="entry name" value="RecJ_OB"/>
</dbReference>
<accession>A0A9Q5JGI1</accession>
<organism evidence="10 11">
    <name type="scientific">Floricoccus penangensis</name>
    <dbReference type="NCBI Taxonomy" id="1859475"/>
    <lineage>
        <taxon>Bacteria</taxon>
        <taxon>Bacillati</taxon>
        <taxon>Bacillota</taxon>
        <taxon>Bacilli</taxon>
        <taxon>Lactobacillales</taxon>
        <taxon>Streptococcaceae</taxon>
        <taxon>Floricoccus</taxon>
    </lineage>
</organism>
<protein>
    <recommendedName>
        <fullName evidence="2">Single-stranded-DNA-specific exonuclease RecJ</fullName>
    </recommendedName>
</protein>
<proteinExistence type="inferred from homology"/>
<evidence type="ECO:0000256" key="2">
    <source>
        <dbReference type="ARBA" id="ARBA00019841"/>
    </source>
</evidence>
<keyword evidence="3" id="KW-0540">Nuclease</keyword>
<dbReference type="Gene3D" id="3.90.1640.30">
    <property type="match status" value="1"/>
</dbReference>
<dbReference type="InterPro" id="IPR004610">
    <property type="entry name" value="RecJ"/>
</dbReference>
<dbReference type="InterPro" id="IPR003156">
    <property type="entry name" value="DHHA1_dom"/>
</dbReference>
<evidence type="ECO:0000259" key="6">
    <source>
        <dbReference type="Pfam" id="PF01368"/>
    </source>
</evidence>
<dbReference type="PANTHER" id="PTHR30255:SF2">
    <property type="entry name" value="SINGLE-STRANDED-DNA-SPECIFIC EXONUCLEASE RECJ"/>
    <property type="match status" value="1"/>
</dbReference>
<keyword evidence="11" id="KW-1185">Reference proteome</keyword>
<feature type="domain" description="DDH" evidence="6">
    <location>
        <begin position="83"/>
        <end position="228"/>
    </location>
</feature>
<evidence type="ECO:0000256" key="5">
    <source>
        <dbReference type="ARBA" id="ARBA00022839"/>
    </source>
</evidence>
<evidence type="ECO:0000259" key="8">
    <source>
        <dbReference type="Pfam" id="PF10141"/>
    </source>
</evidence>
<keyword evidence="5 10" id="KW-0269">Exonuclease</keyword>
<feature type="domain" description="DHHA1" evidence="7">
    <location>
        <begin position="342"/>
        <end position="435"/>
    </location>
</feature>
<dbReference type="Pfam" id="PF01368">
    <property type="entry name" value="DHH"/>
    <property type="match status" value="1"/>
</dbReference>
<evidence type="ECO:0000256" key="1">
    <source>
        <dbReference type="ARBA" id="ARBA00005915"/>
    </source>
</evidence>
<dbReference type="InterPro" id="IPR038763">
    <property type="entry name" value="DHH_sf"/>
</dbReference>
<dbReference type="AlphaFoldDB" id="A0A9Q5JGI1"/>
<dbReference type="InterPro" id="IPR018779">
    <property type="entry name" value="RecJ_C"/>
</dbReference>
<dbReference type="Proteomes" id="UP000177273">
    <property type="component" value="Unassembled WGS sequence"/>
</dbReference>
<dbReference type="PANTHER" id="PTHR30255">
    <property type="entry name" value="SINGLE-STRANDED-DNA-SPECIFIC EXONUCLEASE RECJ"/>
    <property type="match status" value="1"/>
</dbReference>
<dbReference type="NCBIfam" id="TIGR00644">
    <property type="entry name" value="recJ"/>
    <property type="match status" value="1"/>
</dbReference>
<evidence type="ECO:0000259" key="7">
    <source>
        <dbReference type="Pfam" id="PF02272"/>
    </source>
</evidence>
<evidence type="ECO:0000256" key="3">
    <source>
        <dbReference type="ARBA" id="ARBA00022722"/>
    </source>
</evidence>
<comment type="caution">
    <text evidence="10">The sequence shown here is derived from an EMBL/GenBank/DDBJ whole genome shotgun (WGS) entry which is preliminary data.</text>
</comment>
<dbReference type="Pfam" id="PF17768">
    <property type="entry name" value="RecJ_OB"/>
    <property type="match status" value="1"/>
</dbReference>